<reference evidence="3" key="1">
    <citation type="submission" date="2017-02" db="UniProtKB">
        <authorList>
            <consortium name="WormBaseParasite"/>
        </authorList>
    </citation>
    <scope>IDENTIFICATION</scope>
</reference>
<sequence length="106" mass="11753">MDSLILLCWVDTTSVPRRRSTHTCVESLWVQLVSCPSTRRKARTRVTEKYLGGDPGPPPKTKPLVHSNFGIAWQAPGVNLTPRQILASCTLGIYTPKTVIEMGLIH</sequence>
<evidence type="ECO:0000313" key="1">
    <source>
        <dbReference type="EMBL" id="VDO77211.1"/>
    </source>
</evidence>
<reference evidence="1 2" key="2">
    <citation type="submission" date="2018-11" db="EMBL/GenBank/DDBJ databases">
        <authorList>
            <consortium name="Pathogen Informatics"/>
        </authorList>
    </citation>
    <scope>NUCLEOTIDE SEQUENCE [LARGE SCALE GENOMIC DNA]</scope>
    <source>
        <strain evidence="1 2">MHpl1</strain>
    </source>
</reference>
<dbReference type="Proteomes" id="UP000268014">
    <property type="component" value="Unassembled WGS sequence"/>
</dbReference>
<dbReference type="AlphaFoldDB" id="A0A0N4X502"/>
<proteinExistence type="predicted"/>
<evidence type="ECO:0000313" key="3">
    <source>
        <dbReference type="WBParaSite" id="HPLM_0001944401-mRNA-1"/>
    </source>
</evidence>
<organism evidence="3">
    <name type="scientific">Haemonchus placei</name>
    <name type="common">Barber's pole worm</name>
    <dbReference type="NCBI Taxonomy" id="6290"/>
    <lineage>
        <taxon>Eukaryota</taxon>
        <taxon>Metazoa</taxon>
        <taxon>Ecdysozoa</taxon>
        <taxon>Nematoda</taxon>
        <taxon>Chromadorea</taxon>
        <taxon>Rhabditida</taxon>
        <taxon>Rhabditina</taxon>
        <taxon>Rhabditomorpha</taxon>
        <taxon>Strongyloidea</taxon>
        <taxon>Trichostrongylidae</taxon>
        <taxon>Haemonchus</taxon>
    </lineage>
</organism>
<dbReference type="EMBL" id="UZAF01021321">
    <property type="protein sequence ID" value="VDO77211.1"/>
    <property type="molecule type" value="Genomic_DNA"/>
</dbReference>
<dbReference type="WBParaSite" id="HPLM_0001944401-mRNA-1">
    <property type="protein sequence ID" value="HPLM_0001944401-mRNA-1"/>
    <property type="gene ID" value="HPLM_0001944401"/>
</dbReference>
<accession>A0A0N4X502</accession>
<protein>
    <submittedName>
        <fullName evidence="1 3">Uncharacterized protein</fullName>
    </submittedName>
</protein>
<gene>
    <name evidence="1" type="ORF">HPLM_LOCUS19436</name>
</gene>
<keyword evidence="2" id="KW-1185">Reference proteome</keyword>
<evidence type="ECO:0000313" key="2">
    <source>
        <dbReference type="Proteomes" id="UP000268014"/>
    </source>
</evidence>
<name>A0A0N4X502_HAEPC</name>